<keyword evidence="3" id="KW-1185">Reference proteome</keyword>
<evidence type="ECO:0000259" key="1">
    <source>
        <dbReference type="Pfam" id="PF10090"/>
    </source>
</evidence>
<dbReference type="EMBL" id="NQWH01000003">
    <property type="protein sequence ID" value="PHP29135.1"/>
    <property type="molecule type" value="Genomic_DNA"/>
</dbReference>
<dbReference type="InterPro" id="IPR018762">
    <property type="entry name" value="ChpT_C"/>
</dbReference>
<feature type="domain" description="Histidine phosphotransferase ChpT C-terminal" evidence="1">
    <location>
        <begin position="105"/>
        <end position="218"/>
    </location>
</feature>
<dbReference type="Pfam" id="PF10090">
    <property type="entry name" value="HPTransfase"/>
    <property type="match status" value="1"/>
</dbReference>
<name>A0A2G1MK64_9RHOB</name>
<accession>A0A2G1MK64</accession>
<gene>
    <name evidence="2" type="ORF">CJ301_01225</name>
</gene>
<dbReference type="Gene3D" id="3.30.565.10">
    <property type="entry name" value="Histidine kinase-like ATPase, C-terminal domain"/>
    <property type="match status" value="1"/>
</dbReference>
<dbReference type="InterPro" id="IPR036890">
    <property type="entry name" value="HATPase_C_sf"/>
</dbReference>
<reference evidence="2 3" key="1">
    <citation type="submission" date="2017-08" db="EMBL/GenBank/DDBJ databases">
        <title>Draft Genome Sequence of Loktanella cinnabarina Strain XM1, Isolated from Coastal Surface Water.</title>
        <authorList>
            <person name="Ma R."/>
            <person name="Wang J."/>
            <person name="Wang Q."/>
            <person name="Ma Z."/>
            <person name="Li J."/>
            <person name="Chen L."/>
        </authorList>
    </citation>
    <scope>NUCLEOTIDE SEQUENCE [LARGE SCALE GENOMIC DNA]</scope>
    <source>
        <strain evidence="2 3">XM1</strain>
    </source>
</reference>
<dbReference type="Gene3D" id="1.10.287.130">
    <property type="match status" value="1"/>
</dbReference>
<organism evidence="2 3">
    <name type="scientific">Limimaricola cinnabarinus</name>
    <dbReference type="NCBI Taxonomy" id="1125964"/>
    <lineage>
        <taxon>Bacteria</taxon>
        <taxon>Pseudomonadati</taxon>
        <taxon>Pseudomonadota</taxon>
        <taxon>Alphaproteobacteria</taxon>
        <taxon>Rhodobacterales</taxon>
        <taxon>Paracoccaceae</taxon>
        <taxon>Limimaricola</taxon>
    </lineage>
</organism>
<protein>
    <recommendedName>
        <fullName evidence="1">Histidine phosphotransferase ChpT C-terminal domain-containing protein</fullName>
    </recommendedName>
</protein>
<evidence type="ECO:0000313" key="2">
    <source>
        <dbReference type="EMBL" id="PHP29135.1"/>
    </source>
</evidence>
<dbReference type="OrthoDB" id="9803702at2"/>
<dbReference type="AlphaFoldDB" id="A0A2G1MK64"/>
<dbReference type="Proteomes" id="UP000221860">
    <property type="component" value="Unassembled WGS sequence"/>
</dbReference>
<evidence type="ECO:0000313" key="3">
    <source>
        <dbReference type="Proteomes" id="UP000221860"/>
    </source>
</evidence>
<sequence>MVWMTHDHARRENGVQIGHRGLLLSWDHVMTDDPDFGALIASRICHDLISPLSAIGNGVELLAMSTPPGPELSLISESVESALARIRFFRLAFGAASSEHPVGRGEIVSLLDALSRGGRLRFDWEVSEELTRDRVKLVLLLAACLEAALPHGGRIVIDGAAGRLQLRGHGPRLRIEKEAWSRLHGETGPALMPSAAQFAVAAEMLRDAARPVSIEMGEHEIAIRL</sequence>
<proteinExistence type="predicted"/>
<comment type="caution">
    <text evidence="2">The sequence shown here is derived from an EMBL/GenBank/DDBJ whole genome shotgun (WGS) entry which is preliminary data.</text>
</comment>